<evidence type="ECO:0000256" key="1">
    <source>
        <dbReference type="ARBA" id="ARBA00004571"/>
    </source>
</evidence>
<dbReference type="GO" id="GO:0009279">
    <property type="term" value="C:cell outer membrane"/>
    <property type="evidence" value="ECO:0007669"/>
    <property type="project" value="UniProtKB-SubCell"/>
</dbReference>
<keyword evidence="10" id="KW-1185">Reference proteome</keyword>
<dbReference type="KEGG" id="scyp:JYB88_05780"/>
<dbReference type="PROSITE" id="PS52016">
    <property type="entry name" value="TONB_DEPENDENT_REC_3"/>
    <property type="match status" value="1"/>
</dbReference>
<name>A0A974XQY3_9GAMM</name>
<keyword evidence="4 7" id="KW-0812">Transmembrane</keyword>
<sequence>MACFPLAAQQMPADDKIERIIVSGSRVIESIDEIPASVTLIDRKTIEEQMLVNTQLQSILGLTVPGLSAATGTSSDSGQTLRGRQALIMIDGVPQSTPLRDGALGSRTLDPAAIERIEVIKGATSIFGNGAAGGVINYITKRPGKGELQARVGASANMSLVKAEDTLGHRLEAAADGSLGKFSYVVTLAREETGLQRDAEGDVIGLQYGLSDNKAQNLFTKLAYQFDGDKSLQASYSYYESQTDSDLVDVVGDVNTGIKTYAVKSSADNPLKGEPQGPRGNHNLMLKYTDEEIFSNTQLTLDAYGQRIENVFFFSPVLANPDEGYDGGQSMIKSEKMGLRGLLNTQYQWQDVEATFIYGTDLLNDVTSQPLLDGRMWVPEMDMSNRAFFLQTKWVIMDDFVIKAGIRDESIALEVDDYHTLKLCRKADQCSVPMAVKGDTLDYSATTYNLGLRYTGNSLFSPFINYSQGADISDIGRLLRTATVADIHDIRTEASIIDNYEVGFSSKLDALFFTFAAFRSTSELGTSNVFDEKTGVYMPVRAPQKIWGYEATADYEVNDTLNLKAAYSWLEGKDTETDTYLDGKQISAPKFTAAVNWQPLDNASLNLTYLLVGDRDRFDKVNGKWVGAQAPVHSYDLLNLSASYRLGQLKLFAGIENLLNRDYYSARSQVYTYSSYNTKALGTSLNLGLQYQF</sequence>
<dbReference type="GO" id="GO:0044718">
    <property type="term" value="P:siderophore transmembrane transport"/>
    <property type="evidence" value="ECO:0007669"/>
    <property type="project" value="TreeGrafter"/>
</dbReference>
<evidence type="ECO:0000313" key="9">
    <source>
        <dbReference type="EMBL" id="QSX31798.1"/>
    </source>
</evidence>
<gene>
    <name evidence="9" type="ORF">JYB88_05780</name>
</gene>
<comment type="similarity">
    <text evidence="7">Belongs to the TonB-dependent receptor family.</text>
</comment>
<comment type="subcellular location">
    <subcellularLocation>
        <location evidence="1 7">Cell outer membrane</location>
        <topology evidence="1 7">Multi-pass membrane protein</topology>
    </subcellularLocation>
</comment>
<accession>A0A974XQY3</accession>
<organism evidence="9 10">
    <name type="scientific">Shewanella cyperi</name>
    <dbReference type="NCBI Taxonomy" id="2814292"/>
    <lineage>
        <taxon>Bacteria</taxon>
        <taxon>Pseudomonadati</taxon>
        <taxon>Pseudomonadota</taxon>
        <taxon>Gammaproteobacteria</taxon>
        <taxon>Alteromonadales</taxon>
        <taxon>Shewanellaceae</taxon>
        <taxon>Shewanella</taxon>
    </lineage>
</organism>
<dbReference type="InterPro" id="IPR039426">
    <property type="entry name" value="TonB-dep_rcpt-like"/>
</dbReference>
<dbReference type="Proteomes" id="UP000663281">
    <property type="component" value="Chromosome"/>
</dbReference>
<evidence type="ECO:0000256" key="6">
    <source>
        <dbReference type="ARBA" id="ARBA00023237"/>
    </source>
</evidence>
<proteinExistence type="inferred from homology"/>
<keyword evidence="3 7" id="KW-1134">Transmembrane beta strand</keyword>
<evidence type="ECO:0000256" key="4">
    <source>
        <dbReference type="ARBA" id="ARBA00022692"/>
    </source>
</evidence>
<dbReference type="PANTHER" id="PTHR30069:SF42">
    <property type="entry name" value="FERRIC AEROBACTIN RECEPTOR"/>
    <property type="match status" value="1"/>
</dbReference>
<dbReference type="AlphaFoldDB" id="A0A974XQY3"/>
<keyword evidence="2 7" id="KW-0813">Transport</keyword>
<evidence type="ECO:0000256" key="2">
    <source>
        <dbReference type="ARBA" id="ARBA00022448"/>
    </source>
</evidence>
<dbReference type="Gene3D" id="2.170.130.10">
    <property type="entry name" value="TonB-dependent receptor, plug domain"/>
    <property type="match status" value="1"/>
</dbReference>
<evidence type="ECO:0000256" key="7">
    <source>
        <dbReference type="PROSITE-ProRule" id="PRU01360"/>
    </source>
</evidence>
<dbReference type="InterPro" id="IPR036942">
    <property type="entry name" value="Beta-barrel_TonB_sf"/>
</dbReference>
<dbReference type="PANTHER" id="PTHR30069">
    <property type="entry name" value="TONB-DEPENDENT OUTER MEMBRANE RECEPTOR"/>
    <property type="match status" value="1"/>
</dbReference>
<dbReference type="InterPro" id="IPR012910">
    <property type="entry name" value="Plug_dom"/>
</dbReference>
<reference evidence="9 10" key="1">
    <citation type="submission" date="2021-03" db="EMBL/GenBank/DDBJ databases">
        <title>Novel species identification of genus Shewanella.</title>
        <authorList>
            <person name="Liu G."/>
            <person name="Zhang Q."/>
        </authorList>
    </citation>
    <scope>NUCLEOTIDE SEQUENCE [LARGE SCALE GENOMIC DNA]</scope>
    <source>
        <strain evidence="9 10">FJAT-53726</strain>
    </source>
</reference>
<dbReference type="GO" id="GO:0015344">
    <property type="term" value="F:siderophore uptake transmembrane transporter activity"/>
    <property type="evidence" value="ECO:0007669"/>
    <property type="project" value="TreeGrafter"/>
</dbReference>
<keyword evidence="9" id="KW-0675">Receptor</keyword>
<dbReference type="SUPFAM" id="SSF56935">
    <property type="entry name" value="Porins"/>
    <property type="match status" value="1"/>
</dbReference>
<keyword evidence="6 7" id="KW-0998">Cell outer membrane</keyword>
<protein>
    <submittedName>
        <fullName evidence="9">TonB-dependent receptor</fullName>
    </submittedName>
</protein>
<dbReference type="Pfam" id="PF07715">
    <property type="entry name" value="Plug"/>
    <property type="match status" value="1"/>
</dbReference>
<evidence type="ECO:0000259" key="8">
    <source>
        <dbReference type="Pfam" id="PF07715"/>
    </source>
</evidence>
<evidence type="ECO:0000256" key="5">
    <source>
        <dbReference type="ARBA" id="ARBA00023136"/>
    </source>
</evidence>
<evidence type="ECO:0000313" key="10">
    <source>
        <dbReference type="Proteomes" id="UP000663281"/>
    </source>
</evidence>
<dbReference type="EMBL" id="CP071504">
    <property type="protein sequence ID" value="QSX31798.1"/>
    <property type="molecule type" value="Genomic_DNA"/>
</dbReference>
<dbReference type="CDD" id="cd01347">
    <property type="entry name" value="ligand_gated_channel"/>
    <property type="match status" value="1"/>
</dbReference>
<keyword evidence="5 7" id="KW-0472">Membrane</keyword>
<dbReference type="Gene3D" id="2.40.170.20">
    <property type="entry name" value="TonB-dependent receptor, beta-barrel domain"/>
    <property type="match status" value="1"/>
</dbReference>
<dbReference type="InterPro" id="IPR037066">
    <property type="entry name" value="Plug_dom_sf"/>
</dbReference>
<feature type="domain" description="TonB-dependent receptor plug" evidence="8">
    <location>
        <begin position="32"/>
        <end position="135"/>
    </location>
</feature>
<evidence type="ECO:0000256" key="3">
    <source>
        <dbReference type="ARBA" id="ARBA00022452"/>
    </source>
</evidence>